<feature type="domain" description="HipA N-terminal subdomain 1" evidence="5">
    <location>
        <begin position="27"/>
        <end position="93"/>
    </location>
</feature>
<dbReference type="Proteomes" id="UP000198504">
    <property type="component" value="Unassembled WGS sequence"/>
</dbReference>
<dbReference type="RefSeq" id="WP_091181901.1">
    <property type="nucleotide sequence ID" value="NZ_FOFA01000006.1"/>
</dbReference>
<comment type="similarity">
    <text evidence="1">Belongs to the HipA Ser/Thr kinase family.</text>
</comment>
<dbReference type="Pfam" id="PF13657">
    <property type="entry name" value="Couple_hipA"/>
    <property type="match status" value="1"/>
</dbReference>
<dbReference type="InterPro" id="IPR017508">
    <property type="entry name" value="HipA_N1"/>
</dbReference>
<protein>
    <submittedName>
        <fullName evidence="6">Serine/threonine-protein kinase HipA</fullName>
    </submittedName>
</protein>
<dbReference type="EMBL" id="FOFA01000006">
    <property type="protein sequence ID" value="SEQ79569.1"/>
    <property type="molecule type" value="Genomic_DNA"/>
</dbReference>
<keyword evidence="3 6" id="KW-0418">Kinase</keyword>
<evidence type="ECO:0000313" key="7">
    <source>
        <dbReference type="Proteomes" id="UP000198504"/>
    </source>
</evidence>
<feature type="domain" description="HipA-like C-terminal" evidence="4">
    <location>
        <begin position="176"/>
        <end position="381"/>
    </location>
</feature>
<reference evidence="7" key="1">
    <citation type="submission" date="2016-10" db="EMBL/GenBank/DDBJ databases">
        <authorList>
            <person name="Varghese N."/>
            <person name="Submissions S."/>
        </authorList>
    </citation>
    <scope>NUCLEOTIDE SEQUENCE [LARGE SCALE GENOMIC DNA]</scope>
    <source>
        <strain evidence="7">CGMCC 4.6856</strain>
    </source>
</reference>
<gene>
    <name evidence="6" type="ORF">SAMN05421756_10626</name>
</gene>
<evidence type="ECO:0000256" key="1">
    <source>
        <dbReference type="ARBA" id="ARBA00010164"/>
    </source>
</evidence>
<evidence type="ECO:0000256" key="2">
    <source>
        <dbReference type="ARBA" id="ARBA00022679"/>
    </source>
</evidence>
<name>A0A1H9IYH1_9ACTN</name>
<dbReference type="GO" id="GO:0005829">
    <property type="term" value="C:cytosol"/>
    <property type="evidence" value="ECO:0007669"/>
    <property type="project" value="TreeGrafter"/>
</dbReference>
<dbReference type="PANTHER" id="PTHR37419:SF8">
    <property type="entry name" value="TOXIN YJJJ"/>
    <property type="match status" value="1"/>
</dbReference>
<dbReference type="InterPro" id="IPR012893">
    <property type="entry name" value="HipA-like_C"/>
</dbReference>
<dbReference type="STRING" id="1036181.SAMN05421756_10626"/>
<dbReference type="GO" id="GO:0004674">
    <property type="term" value="F:protein serine/threonine kinase activity"/>
    <property type="evidence" value="ECO:0007669"/>
    <property type="project" value="TreeGrafter"/>
</dbReference>
<dbReference type="AlphaFoldDB" id="A0A1H9IYH1"/>
<evidence type="ECO:0000256" key="3">
    <source>
        <dbReference type="ARBA" id="ARBA00022777"/>
    </source>
</evidence>
<dbReference type="Pfam" id="PF07804">
    <property type="entry name" value="HipA_C"/>
    <property type="match status" value="1"/>
</dbReference>
<evidence type="ECO:0000259" key="4">
    <source>
        <dbReference type="Pfam" id="PF07804"/>
    </source>
</evidence>
<proteinExistence type="inferred from homology"/>
<dbReference type="InterPro" id="IPR052028">
    <property type="entry name" value="HipA_Ser/Thr_kinase"/>
</dbReference>
<dbReference type="PANTHER" id="PTHR37419">
    <property type="entry name" value="SERINE/THREONINE-PROTEIN KINASE TOXIN HIPA"/>
    <property type="match status" value="1"/>
</dbReference>
<keyword evidence="7" id="KW-1185">Reference proteome</keyword>
<evidence type="ECO:0000259" key="5">
    <source>
        <dbReference type="Pfam" id="PF13657"/>
    </source>
</evidence>
<keyword evidence="2" id="KW-0808">Transferase</keyword>
<dbReference type="OrthoDB" id="3182374at2"/>
<evidence type="ECO:0000313" key="6">
    <source>
        <dbReference type="EMBL" id="SEQ79569.1"/>
    </source>
</evidence>
<accession>A0A1H9IYH1</accession>
<sequence>MTSVPASRLRVAVDVDGVATPAATAHVSERRGVVSTTLTYEPGWTRSRAAYALSPELALVASRHHVDGLPGAFADSAPDRWGRNLVAKRLRTQARLAQQAPPTIREVDYLLGVADQTRQGALRFSVEEGGPYLDVSADVPRLVALPRLLRAADAVADDGTDDLAAVKELLAAGSGSLGGARPKASVRAGDRLLIAKFPHAGDQWDVMAWEKTALDLAQACGIEVPTARLVGVGRRRALLLDRFDRRGPARLGYISAMTLLRSADGVSVDYLELAEAMAEHGAAVAADLARLWRRVAFMLVINNVDDHMRNHGFLRASSGWTLSPAFDLNPDPDAGAGRVTTVNFADDAEGALRELVAGARQFRLSAAAASAVLDEVLAATRSWRRTARANGVGEGEIHRFAPALDRFHR</sequence>
<organism evidence="6 7">
    <name type="scientific">Microlunatus flavus</name>
    <dbReference type="NCBI Taxonomy" id="1036181"/>
    <lineage>
        <taxon>Bacteria</taxon>
        <taxon>Bacillati</taxon>
        <taxon>Actinomycetota</taxon>
        <taxon>Actinomycetes</taxon>
        <taxon>Propionibacteriales</taxon>
        <taxon>Propionibacteriaceae</taxon>
        <taxon>Microlunatus</taxon>
    </lineage>
</organism>